<protein>
    <recommendedName>
        <fullName evidence="2">Glycosyltransferase subfamily 4-like N-terminal domain-containing protein</fullName>
    </recommendedName>
</protein>
<dbReference type="PANTHER" id="PTHR37316">
    <property type="entry name" value="TEICHOIC ACID GLYCEROL-PHOSPHATE PRIMASE"/>
    <property type="match status" value="1"/>
</dbReference>
<dbReference type="Pfam" id="PF04464">
    <property type="entry name" value="Glyphos_transf"/>
    <property type="match status" value="1"/>
</dbReference>
<feature type="non-terminal residue" evidence="1">
    <location>
        <position position="244"/>
    </location>
</feature>
<dbReference type="GO" id="GO:0047355">
    <property type="term" value="F:CDP-glycerol glycerophosphotransferase activity"/>
    <property type="evidence" value="ECO:0007669"/>
    <property type="project" value="InterPro"/>
</dbReference>
<dbReference type="PANTHER" id="PTHR37316:SF3">
    <property type="entry name" value="TEICHOIC ACID GLYCEROL-PHOSPHATE TRANSFERASE"/>
    <property type="match status" value="1"/>
</dbReference>
<proteinExistence type="predicted"/>
<dbReference type="AlphaFoldDB" id="A0A382VMG5"/>
<reference evidence="1" key="1">
    <citation type="submission" date="2018-05" db="EMBL/GenBank/DDBJ databases">
        <authorList>
            <person name="Lanie J.A."/>
            <person name="Ng W.-L."/>
            <person name="Kazmierczak K.M."/>
            <person name="Andrzejewski T.M."/>
            <person name="Davidsen T.M."/>
            <person name="Wayne K.J."/>
            <person name="Tettelin H."/>
            <person name="Glass J.I."/>
            <person name="Rusch D."/>
            <person name="Podicherti R."/>
            <person name="Tsui H.-C.T."/>
            <person name="Winkler M.E."/>
        </authorList>
    </citation>
    <scope>NUCLEOTIDE SEQUENCE</scope>
</reference>
<accession>A0A382VMG5</accession>
<name>A0A382VMG5_9ZZZZ</name>
<dbReference type="GO" id="GO:0016020">
    <property type="term" value="C:membrane"/>
    <property type="evidence" value="ECO:0007669"/>
    <property type="project" value="InterPro"/>
</dbReference>
<organism evidence="1">
    <name type="scientific">marine metagenome</name>
    <dbReference type="NCBI Taxonomy" id="408172"/>
    <lineage>
        <taxon>unclassified sequences</taxon>
        <taxon>metagenomes</taxon>
        <taxon>ecological metagenomes</taxon>
    </lineage>
</organism>
<dbReference type="EMBL" id="UINC01153094">
    <property type="protein sequence ID" value="SVD47624.1"/>
    <property type="molecule type" value="Genomic_DNA"/>
</dbReference>
<dbReference type="InterPro" id="IPR051612">
    <property type="entry name" value="Teichoic_Acid_Biosynth"/>
</dbReference>
<evidence type="ECO:0008006" key="2">
    <source>
        <dbReference type="Google" id="ProtNLM"/>
    </source>
</evidence>
<sequence length="244" mass="28610">MSKLIPKSNNVWIFGAWYGNRYSDNTSYLFEYIHREKLPIKAIWLSNKNKIISHLRSKGYRAFNKNSIFGFYYGCRAAVSFVNCGYSDVNMYAIGKSLKVQLWHGIPLKKIKYDDEINENKPHNPYYNRVKSALLFIFPFLNDNWDFIISSSEDVSQRMASAFRVDLDKIIETGYPRMDKILSPKDELLNIFPEKKDWKQFSKIILYAPTHRREGRGGASLFDSMDYLKFNEILSNENAAMFIK</sequence>
<dbReference type="InterPro" id="IPR007554">
    <property type="entry name" value="Glycerophosphate_synth"/>
</dbReference>
<evidence type="ECO:0000313" key="1">
    <source>
        <dbReference type="EMBL" id="SVD47624.1"/>
    </source>
</evidence>
<dbReference type="InterPro" id="IPR043149">
    <property type="entry name" value="TagF_N"/>
</dbReference>
<dbReference type="Gene3D" id="3.40.50.11820">
    <property type="match status" value="1"/>
</dbReference>
<gene>
    <name evidence="1" type="ORF">METZ01_LOCUS400478</name>
</gene>